<dbReference type="PROSITE" id="PS51755">
    <property type="entry name" value="OMPR_PHOB"/>
    <property type="match status" value="1"/>
</dbReference>
<feature type="domain" description="OmpR/PhoB-type" evidence="4">
    <location>
        <begin position="1"/>
        <end position="92"/>
    </location>
</feature>
<keyword evidence="2" id="KW-0238">DNA-binding</keyword>
<sequence length="983" mass="103419">MVLITVLGTVTAVSGGAELPLGGPRRRSVLAVLALSHPRACTVDDIVDQLWGELPPPSVRNAVQVNVTTLRKLLRSHGADIARVGDGYALTGDVEVDARTFEHLVSAGRAALRTGDPARSAQLFDRALGLWSGAPLSGIDAERLLQSTRPGLEQTRATALAELADARLRLRDEAGAATAARRLLEEHPYDERGWSALARALYWSGQQVEALATCARARKVLREDLGVDPTPALTDLETDILRHALPDRPPAPGDGGGEGTDEPESGTTYAPLPARPDPFVGRQEEVAEALRLLEPGRRTVTLVGIGGMGKTTLATVVAHELSASGTPVAFCRLETEVAAPAALARIAREVGVDPNEDDLVAAVARRADGTVLVLDNLEGVEGIRGLLDALGARAPALQLLLTSRRPTGAAGEHTLLLAPLSPDDAVELFVHRAEQVRPGVGAVDRGAVRELCLLVDGIPLALEVAAARVRTFTPGQLVERFAHQRTSPLDPSPSRTGPRASLLDVLAEAHAALGEPARGVFELLGSFRGWVSLELLEAAADGVVGDLEDALEELVSCGLLSLDLDGRAAMREPVRQFARTRGDRDALDARLRLTALGLAEDTAPHLFGASSGASVARLARDHDTLDVALTGAIRAEDADAGARLAVALHRYWLLTGRLVEGHAALERVASLQPPDRDQGVRVAVLAGTFASYLNHPGTQSRLTDALGRAEALGLGVDRILVNGWCCLAAFAAHHGDLATAEAAGARAADLASSSGERQLTSLARDIQGHVAAYAGDHETSLRANLQSLAEARDDEDTYDVVHLLLSAAVDLLYLDRPDQALHLSSEAFDRIATLDVGPLLGSVLLVHGSALVVSGQPVTARASLLEALRITRERYPDPLAAADILYTLGACATHQLDDAGAARCYGAAGAAYDQHGVAPRERLAPAIVAARHESERRLPDDGFTILAALGSGDAARTIDLLLDDVRTSPTPPGTTISVDLMST</sequence>
<dbReference type="CDD" id="cd15831">
    <property type="entry name" value="BTAD"/>
    <property type="match status" value="1"/>
</dbReference>
<dbReference type="AlphaFoldDB" id="A0A2P2CKN2"/>
<name>A0A2P2CKN2_9ZZZZ</name>
<dbReference type="InterPro" id="IPR005158">
    <property type="entry name" value="BTAD"/>
</dbReference>
<dbReference type="SUPFAM" id="SSF52540">
    <property type="entry name" value="P-loop containing nucleoside triphosphate hydrolases"/>
    <property type="match status" value="1"/>
</dbReference>
<dbReference type="Gene3D" id="1.25.40.10">
    <property type="entry name" value="Tetratricopeptide repeat domain"/>
    <property type="match status" value="2"/>
</dbReference>
<dbReference type="PRINTS" id="PR00364">
    <property type="entry name" value="DISEASERSIST"/>
</dbReference>
<dbReference type="Pfam" id="PF03704">
    <property type="entry name" value="BTAD"/>
    <property type="match status" value="1"/>
</dbReference>
<dbReference type="Gene3D" id="3.40.50.300">
    <property type="entry name" value="P-loop containing nucleotide triphosphate hydrolases"/>
    <property type="match status" value="1"/>
</dbReference>
<dbReference type="Pfam" id="PF00486">
    <property type="entry name" value="Trans_reg_C"/>
    <property type="match status" value="1"/>
</dbReference>
<evidence type="ECO:0000313" key="5">
    <source>
        <dbReference type="EMBL" id="CUR62544.1"/>
    </source>
</evidence>
<accession>A0A2P2CKN2</accession>
<dbReference type="GO" id="GO:0003677">
    <property type="term" value="F:DNA binding"/>
    <property type="evidence" value="ECO:0007669"/>
    <property type="project" value="UniProtKB-KW"/>
</dbReference>
<dbReference type="InterPro" id="IPR001867">
    <property type="entry name" value="OmpR/PhoB-type_DNA-bd"/>
</dbReference>
<evidence type="ECO:0000256" key="3">
    <source>
        <dbReference type="SAM" id="MobiDB-lite"/>
    </source>
</evidence>
<dbReference type="InterPro" id="IPR016032">
    <property type="entry name" value="Sig_transdc_resp-reg_C-effctor"/>
</dbReference>
<dbReference type="SUPFAM" id="SSF48452">
    <property type="entry name" value="TPR-like"/>
    <property type="match status" value="2"/>
</dbReference>
<organism evidence="5">
    <name type="scientific">metagenome</name>
    <dbReference type="NCBI Taxonomy" id="256318"/>
    <lineage>
        <taxon>unclassified sequences</taxon>
        <taxon>metagenomes</taxon>
    </lineage>
</organism>
<dbReference type="SMART" id="SM01043">
    <property type="entry name" value="BTAD"/>
    <property type="match status" value="1"/>
</dbReference>
<dbReference type="InterPro" id="IPR011990">
    <property type="entry name" value="TPR-like_helical_dom_sf"/>
</dbReference>
<evidence type="ECO:0000256" key="1">
    <source>
        <dbReference type="ARBA" id="ARBA00005820"/>
    </source>
</evidence>
<dbReference type="InterPro" id="IPR036388">
    <property type="entry name" value="WH-like_DNA-bd_sf"/>
</dbReference>
<dbReference type="PANTHER" id="PTHR47691:SF3">
    <property type="entry name" value="HTH-TYPE TRANSCRIPTIONAL REGULATOR RV0890C-RELATED"/>
    <property type="match status" value="1"/>
</dbReference>
<evidence type="ECO:0000256" key="2">
    <source>
        <dbReference type="ARBA" id="ARBA00023125"/>
    </source>
</evidence>
<dbReference type="EMBL" id="CZKB01000028">
    <property type="protein sequence ID" value="CUR62544.1"/>
    <property type="molecule type" value="Genomic_DNA"/>
</dbReference>
<dbReference type="InterPro" id="IPR027417">
    <property type="entry name" value="P-loop_NTPase"/>
</dbReference>
<dbReference type="GO" id="GO:0000160">
    <property type="term" value="P:phosphorelay signal transduction system"/>
    <property type="evidence" value="ECO:0007669"/>
    <property type="project" value="InterPro"/>
</dbReference>
<reference evidence="5" key="1">
    <citation type="submission" date="2015-08" db="EMBL/GenBank/DDBJ databases">
        <authorList>
            <person name="Babu N.S."/>
            <person name="Beckwith C.J."/>
            <person name="Beseler K.G."/>
            <person name="Brison A."/>
            <person name="Carone J.V."/>
            <person name="Caskin T.P."/>
            <person name="Diamond M."/>
            <person name="Durham M.E."/>
            <person name="Foxe J.M."/>
            <person name="Go M."/>
            <person name="Henderson B.A."/>
            <person name="Jones I.B."/>
            <person name="McGettigan J.A."/>
            <person name="Micheletti S.J."/>
            <person name="Nasrallah M.E."/>
            <person name="Ortiz D."/>
            <person name="Piller C.R."/>
            <person name="Privatt S.R."/>
            <person name="Schneider S.L."/>
            <person name="Sharp S."/>
            <person name="Smith T.C."/>
            <person name="Stanton J.D."/>
            <person name="Ullery H.E."/>
            <person name="Wilson R.J."/>
            <person name="Serrano M.G."/>
            <person name="Buck G."/>
            <person name="Lee V."/>
            <person name="Wang Y."/>
            <person name="Carvalho R."/>
            <person name="Voegtly L."/>
            <person name="Shi R."/>
            <person name="Duckworth R."/>
            <person name="Johnson A."/>
            <person name="Loviza R."/>
            <person name="Walstead R."/>
            <person name="Shah Z."/>
            <person name="Kiflezghi M."/>
            <person name="Wade K."/>
            <person name="Ball S.L."/>
            <person name="Bradley K.W."/>
            <person name="Asai D.J."/>
            <person name="Bowman C.A."/>
            <person name="Russell D.A."/>
            <person name="Pope W.H."/>
            <person name="Jacobs-Sera D."/>
            <person name="Hendrix R.W."/>
            <person name="Hatfull G.F."/>
        </authorList>
    </citation>
    <scope>NUCLEOTIDE SEQUENCE</scope>
</reference>
<evidence type="ECO:0000259" key="4">
    <source>
        <dbReference type="PROSITE" id="PS51755"/>
    </source>
</evidence>
<proteinExistence type="inferred from homology"/>
<gene>
    <name evidence="5" type="ORF">NOCA180188</name>
</gene>
<comment type="similarity">
    <text evidence="1">Belongs to the AfsR/DnrI/RedD regulatory family.</text>
</comment>
<dbReference type="PANTHER" id="PTHR47691">
    <property type="entry name" value="REGULATOR-RELATED"/>
    <property type="match status" value="1"/>
</dbReference>
<protein>
    <recommendedName>
        <fullName evidence="4">OmpR/PhoB-type domain-containing protein</fullName>
    </recommendedName>
</protein>
<dbReference type="SUPFAM" id="SSF46894">
    <property type="entry name" value="C-terminal effector domain of the bipartite response regulators"/>
    <property type="match status" value="1"/>
</dbReference>
<dbReference type="Gene3D" id="1.10.10.10">
    <property type="entry name" value="Winged helix-like DNA-binding domain superfamily/Winged helix DNA-binding domain"/>
    <property type="match status" value="1"/>
</dbReference>
<dbReference type="GO" id="GO:0006355">
    <property type="term" value="P:regulation of DNA-templated transcription"/>
    <property type="evidence" value="ECO:0007669"/>
    <property type="project" value="InterPro"/>
</dbReference>
<dbReference type="SMART" id="SM00862">
    <property type="entry name" value="Trans_reg_C"/>
    <property type="match status" value="1"/>
</dbReference>
<feature type="region of interest" description="Disordered" evidence="3">
    <location>
        <begin position="244"/>
        <end position="276"/>
    </location>
</feature>